<dbReference type="Proteomes" id="UP000316495">
    <property type="component" value="Unassembled WGS sequence"/>
</dbReference>
<reference evidence="1 2" key="1">
    <citation type="submission" date="2017-07" db="EMBL/GenBank/DDBJ databases">
        <title>Mechanisms for carbon and nitrogen cycling indicate functional differentiation within the Candidate Phyla Radiation.</title>
        <authorList>
            <person name="Danczak R.E."/>
            <person name="Johnston M.D."/>
            <person name="Kenah C."/>
            <person name="Slattery M."/>
            <person name="Wrighton K.C."/>
            <person name="Wilkins M.J."/>
        </authorList>
    </citation>
    <scope>NUCLEOTIDE SEQUENCE [LARGE SCALE GENOMIC DNA]</scope>
    <source>
        <strain evidence="1">Athens1014_28</strain>
    </source>
</reference>
<protein>
    <submittedName>
        <fullName evidence="1">Cob(I)alamin adenosyltransferase</fullName>
    </submittedName>
</protein>
<dbReference type="InterPro" id="IPR027417">
    <property type="entry name" value="P-loop_NTPase"/>
</dbReference>
<dbReference type="GO" id="GO:0008817">
    <property type="term" value="F:corrinoid adenosyltransferase activity"/>
    <property type="evidence" value="ECO:0007669"/>
    <property type="project" value="InterPro"/>
</dbReference>
<proteinExistence type="predicted"/>
<dbReference type="PANTHER" id="PTHR46638:SF1">
    <property type="entry name" value="CORRINOID ADENOSYLTRANSFERASE"/>
    <property type="match status" value="1"/>
</dbReference>
<comment type="caution">
    <text evidence="1">The sequence shown here is derived from an EMBL/GenBank/DDBJ whole genome shotgun (WGS) entry which is preliminary data.</text>
</comment>
<dbReference type="SUPFAM" id="SSF52540">
    <property type="entry name" value="P-loop containing nucleoside triphosphate hydrolases"/>
    <property type="match status" value="1"/>
</dbReference>
<organism evidence="1 2">
    <name type="scientific">Candidatus Berkelbacteria bacterium Athens1014_28</name>
    <dbReference type="NCBI Taxonomy" id="2017145"/>
    <lineage>
        <taxon>Bacteria</taxon>
        <taxon>Candidatus Berkelbacteria</taxon>
    </lineage>
</organism>
<dbReference type="Pfam" id="PF02572">
    <property type="entry name" value="CobA_CobO_BtuR"/>
    <property type="match status" value="1"/>
</dbReference>
<dbReference type="InterPro" id="IPR003724">
    <property type="entry name" value="CblAdoTrfase_CobA"/>
</dbReference>
<dbReference type="PANTHER" id="PTHR46638">
    <property type="entry name" value="CORRINOID ADENOSYLTRANSFERASE"/>
    <property type="match status" value="1"/>
</dbReference>
<dbReference type="GO" id="GO:0005524">
    <property type="term" value="F:ATP binding"/>
    <property type="evidence" value="ECO:0007669"/>
    <property type="project" value="InterPro"/>
</dbReference>
<evidence type="ECO:0000313" key="2">
    <source>
        <dbReference type="Proteomes" id="UP000316495"/>
    </source>
</evidence>
<dbReference type="GO" id="GO:0009236">
    <property type="term" value="P:cobalamin biosynthetic process"/>
    <property type="evidence" value="ECO:0007669"/>
    <property type="project" value="InterPro"/>
</dbReference>
<dbReference type="EMBL" id="VMGN01000017">
    <property type="protein sequence ID" value="TSC94280.1"/>
    <property type="molecule type" value="Genomic_DNA"/>
</dbReference>
<dbReference type="AlphaFoldDB" id="A0A554LN19"/>
<dbReference type="CDD" id="cd00561">
    <property type="entry name" value="CobA_ACA"/>
    <property type="match status" value="1"/>
</dbReference>
<keyword evidence="1" id="KW-0808">Transferase</keyword>
<gene>
    <name evidence="1" type="ORF">Athens101428_379</name>
</gene>
<accession>A0A554LN19</accession>
<evidence type="ECO:0000313" key="1">
    <source>
        <dbReference type="EMBL" id="TSC94280.1"/>
    </source>
</evidence>
<dbReference type="PIRSF" id="PIRSF015617">
    <property type="entry name" value="Adensltrnsf_CobA"/>
    <property type="match status" value="1"/>
</dbReference>
<dbReference type="Gene3D" id="3.40.50.300">
    <property type="entry name" value="P-loop containing nucleotide triphosphate hydrolases"/>
    <property type="match status" value="1"/>
</dbReference>
<sequence length="169" mass="18893">MLIVYTGSGKGKSTAAFGLAIRAAGWGKKVAIIQFIKGYKNTGEWKFFQKIPEVDIFQFHDDKKISITKPNTKHKPPAKKALDLAKVLICNKQYDVVILDEINNAIKHGLVEVGEIIKILRSKPKKLVLVLTGRDANKEVIKLADIVTEMKEVSHHFSKNIPAKKGIDY</sequence>
<name>A0A554LN19_9BACT</name>